<evidence type="ECO:0000313" key="1">
    <source>
        <dbReference type="EMBL" id="PKV79662.1"/>
    </source>
</evidence>
<keyword evidence="2" id="KW-1185">Reference proteome</keyword>
<name>A0A2N3VDE8_9NOCA</name>
<dbReference type="Proteomes" id="UP000233766">
    <property type="component" value="Unassembled WGS sequence"/>
</dbReference>
<reference evidence="1 2" key="1">
    <citation type="submission" date="2017-12" db="EMBL/GenBank/DDBJ databases">
        <title>Sequencing the genomes of 1000 Actinobacteria strains.</title>
        <authorList>
            <person name="Klenk H.-P."/>
        </authorList>
    </citation>
    <scope>NUCLEOTIDE SEQUENCE [LARGE SCALE GENOMIC DNA]</scope>
    <source>
        <strain evidence="1 2">DSM 44489</strain>
    </source>
</reference>
<proteinExistence type="predicted"/>
<evidence type="ECO:0000313" key="2">
    <source>
        <dbReference type="Proteomes" id="UP000233766"/>
    </source>
</evidence>
<protein>
    <submittedName>
        <fullName evidence="1">Uncharacterized protein</fullName>
    </submittedName>
</protein>
<accession>A0A2N3VDE8</accession>
<dbReference type="AlphaFoldDB" id="A0A2N3VDE8"/>
<gene>
    <name evidence="1" type="ORF">ATK86_4068</name>
</gene>
<sequence>MVGDEWCSDLGLLRVSISYLDGLAIGAVRAAGSIVLALSDDERALLFEPGEDRLVVAYLLRDILVGPGTVNVSKDLIRLKRAIDARTSRDEVEP</sequence>
<comment type="caution">
    <text evidence="1">The sequence shown here is derived from an EMBL/GenBank/DDBJ whole genome shotgun (WGS) entry which is preliminary data.</text>
</comment>
<organism evidence="1 2">
    <name type="scientific">Nocardia fluminea</name>
    <dbReference type="NCBI Taxonomy" id="134984"/>
    <lineage>
        <taxon>Bacteria</taxon>
        <taxon>Bacillati</taxon>
        <taxon>Actinomycetota</taxon>
        <taxon>Actinomycetes</taxon>
        <taxon>Mycobacteriales</taxon>
        <taxon>Nocardiaceae</taxon>
        <taxon>Nocardia</taxon>
    </lineage>
</organism>
<dbReference type="EMBL" id="PJMW01000002">
    <property type="protein sequence ID" value="PKV79662.1"/>
    <property type="molecule type" value="Genomic_DNA"/>
</dbReference>